<evidence type="ECO:0000313" key="2">
    <source>
        <dbReference type="EnsemblMetazoa" id="ACHR014189-PA"/>
    </source>
</evidence>
<protein>
    <submittedName>
        <fullName evidence="2">Uncharacterized protein</fullName>
    </submittedName>
</protein>
<organism evidence="2 3">
    <name type="scientific">Anopheles christyi</name>
    <dbReference type="NCBI Taxonomy" id="43041"/>
    <lineage>
        <taxon>Eukaryota</taxon>
        <taxon>Metazoa</taxon>
        <taxon>Ecdysozoa</taxon>
        <taxon>Arthropoda</taxon>
        <taxon>Hexapoda</taxon>
        <taxon>Insecta</taxon>
        <taxon>Pterygota</taxon>
        <taxon>Neoptera</taxon>
        <taxon>Endopterygota</taxon>
        <taxon>Diptera</taxon>
        <taxon>Nematocera</taxon>
        <taxon>Culicoidea</taxon>
        <taxon>Culicidae</taxon>
        <taxon>Anophelinae</taxon>
        <taxon>Anopheles</taxon>
    </lineage>
</organism>
<dbReference type="EnsemblMetazoa" id="ACHR014189-RA">
    <property type="protein sequence ID" value="ACHR014189-PA"/>
    <property type="gene ID" value="ACHR014189"/>
</dbReference>
<dbReference type="VEuPathDB" id="VectorBase:ACHR014189"/>
<proteinExistence type="predicted"/>
<reference evidence="3" key="1">
    <citation type="submission" date="2013-03" db="EMBL/GenBank/DDBJ databases">
        <title>The Genome Sequence of Anopheles christyi ACHKN1017.</title>
        <authorList>
            <consortium name="The Broad Institute Genomics Platform"/>
            <person name="Neafsey D.E."/>
            <person name="Besansky N."/>
            <person name="Walker B."/>
            <person name="Young S.K."/>
            <person name="Zeng Q."/>
            <person name="Gargeya S."/>
            <person name="Fitzgerald M."/>
            <person name="Haas B."/>
            <person name="Abouelleil A."/>
            <person name="Allen A.W."/>
            <person name="Alvarado L."/>
            <person name="Arachchi H.M."/>
            <person name="Berlin A.M."/>
            <person name="Chapman S.B."/>
            <person name="Gainer-Dewar J."/>
            <person name="Goldberg J."/>
            <person name="Griggs A."/>
            <person name="Gujja S."/>
            <person name="Hansen M."/>
            <person name="Howarth C."/>
            <person name="Imamovic A."/>
            <person name="Ireland A."/>
            <person name="Larimer J."/>
            <person name="McCowan C."/>
            <person name="Murphy C."/>
            <person name="Pearson M."/>
            <person name="Poon T.W."/>
            <person name="Priest M."/>
            <person name="Roberts A."/>
            <person name="Saif S."/>
            <person name="Shea T."/>
            <person name="Sisk P."/>
            <person name="Sykes S."/>
            <person name="Wortman J."/>
            <person name="Nusbaum C."/>
            <person name="Birren B."/>
        </authorList>
    </citation>
    <scope>NUCLEOTIDE SEQUENCE [LARGE SCALE GENOMIC DNA]</scope>
    <source>
        <strain evidence="3">ACHKN1017</strain>
    </source>
</reference>
<sequence length="37" mass="4000">MIAHSLLPSRSMPWEKSPGPGQKVSGRNSSLLHAVRS</sequence>
<name>A0A182KI99_9DIPT</name>
<feature type="region of interest" description="Disordered" evidence="1">
    <location>
        <begin position="1"/>
        <end position="37"/>
    </location>
</feature>
<dbReference type="Proteomes" id="UP000075881">
    <property type="component" value="Unassembled WGS sequence"/>
</dbReference>
<evidence type="ECO:0000313" key="3">
    <source>
        <dbReference type="Proteomes" id="UP000075881"/>
    </source>
</evidence>
<keyword evidence="3" id="KW-1185">Reference proteome</keyword>
<accession>A0A182KI99</accession>
<dbReference type="AlphaFoldDB" id="A0A182KI99"/>
<reference evidence="2" key="2">
    <citation type="submission" date="2020-05" db="UniProtKB">
        <authorList>
            <consortium name="EnsemblMetazoa"/>
        </authorList>
    </citation>
    <scope>IDENTIFICATION</scope>
    <source>
        <strain evidence="2">ACHKN1017</strain>
    </source>
</reference>
<evidence type="ECO:0000256" key="1">
    <source>
        <dbReference type="SAM" id="MobiDB-lite"/>
    </source>
</evidence>